<evidence type="ECO:0000313" key="5">
    <source>
        <dbReference type="Proteomes" id="UP000792457"/>
    </source>
</evidence>
<sequence length="638" mass="72070">MALAKGEHELPNLKIEIENDLDDAMEVDDVEITKQSTIVIHGRTKDIEEGEVCENKEDSNSEHRISKVLDAHPKTKNSSNRGDGIALEFGSSAEIFDGKHNETFGAKSMKFGLTPAEVKIISEDKLASLYKSLDMKDDEGTYKRYRLDAIHMRGTQDMSTEDVFAYFKDYSPASIEWINDYSCKDLTFDGNIVWISNMLAAKAIMEISKPIRGLESSHVKDPFAEEDKTVQRRKRLSSDAKGDDVVVMVTEVEDQDGEVLMVGDEETGEEESAKGKMIVDRKDSLSSRASEKNSGTNNETDTVHVSDISIPIPPGFWRLGKPSPRAKQVLLRFSLKTDRKPAKAEKMSDYYKKHGNPNYGGIKGLITKSRKRRFREKNTEVTLPKGNPWGSLAETWGNVDKRKAMNPEAFDRDGEVPNEFPARVPVPARFRTGQLLQVSHVHQRLHMDSTSVVPPRDVSPGPESDNSDEDVGRNGSSSAQWKRKIKQPRMRMYADEEEERVERRREQQRREAEVAAAVRRGVDFNKVARTPVSESRKEASQKKPANVVDLRQRLKTTNKGTKSVWNRLAQKDAVISDEEVVDDEAPAKVDLRASLTKKTFEGDLRSKLNRNKSLKQNSPLRIEIDNDEYYRITGGDQD</sequence>
<dbReference type="EMBL" id="KZ308239">
    <property type="protein sequence ID" value="KAG8225485.1"/>
    <property type="molecule type" value="Genomic_DNA"/>
</dbReference>
<organism evidence="4 5">
    <name type="scientific">Ladona fulva</name>
    <name type="common">Scarce chaser dragonfly</name>
    <name type="synonym">Libellula fulva</name>
    <dbReference type="NCBI Taxonomy" id="123851"/>
    <lineage>
        <taxon>Eukaryota</taxon>
        <taxon>Metazoa</taxon>
        <taxon>Ecdysozoa</taxon>
        <taxon>Arthropoda</taxon>
        <taxon>Hexapoda</taxon>
        <taxon>Insecta</taxon>
        <taxon>Pterygota</taxon>
        <taxon>Palaeoptera</taxon>
        <taxon>Odonata</taxon>
        <taxon>Epiprocta</taxon>
        <taxon>Anisoptera</taxon>
        <taxon>Libelluloidea</taxon>
        <taxon>Libellulidae</taxon>
        <taxon>Ladona</taxon>
    </lineage>
</organism>
<reference evidence="4" key="1">
    <citation type="submission" date="2013-04" db="EMBL/GenBank/DDBJ databases">
        <authorList>
            <person name="Qu J."/>
            <person name="Murali S.C."/>
            <person name="Bandaranaike D."/>
            <person name="Bellair M."/>
            <person name="Blankenburg K."/>
            <person name="Chao H."/>
            <person name="Dinh H."/>
            <person name="Doddapaneni H."/>
            <person name="Downs B."/>
            <person name="Dugan-Rocha S."/>
            <person name="Elkadiri S."/>
            <person name="Gnanaolivu R.D."/>
            <person name="Hernandez B."/>
            <person name="Javaid M."/>
            <person name="Jayaseelan J.C."/>
            <person name="Lee S."/>
            <person name="Li M."/>
            <person name="Ming W."/>
            <person name="Munidasa M."/>
            <person name="Muniz J."/>
            <person name="Nguyen L."/>
            <person name="Ongeri F."/>
            <person name="Osuji N."/>
            <person name="Pu L.-L."/>
            <person name="Puazo M."/>
            <person name="Qu C."/>
            <person name="Quiroz J."/>
            <person name="Raj R."/>
            <person name="Weissenberger G."/>
            <person name="Xin Y."/>
            <person name="Zou X."/>
            <person name="Han Y."/>
            <person name="Richards S."/>
            <person name="Worley K."/>
            <person name="Muzny D."/>
            <person name="Gibbs R."/>
        </authorList>
    </citation>
    <scope>NUCLEOTIDE SEQUENCE</scope>
    <source>
        <strain evidence="4">Sampled in the wild</strain>
    </source>
</reference>
<gene>
    <name evidence="4" type="ORF">J437_LFUL009478</name>
</gene>
<dbReference type="GO" id="GO:0005634">
    <property type="term" value="C:nucleus"/>
    <property type="evidence" value="ECO:0007669"/>
    <property type="project" value="TreeGrafter"/>
</dbReference>
<dbReference type="PANTHER" id="PTHR16291:SF0">
    <property type="entry name" value="NUCLEAR CAP-BINDING PROTEIN SUBUNIT 3"/>
    <property type="match status" value="1"/>
</dbReference>
<dbReference type="GO" id="GO:0000340">
    <property type="term" value="F:RNA 7-methylguanosine cap binding"/>
    <property type="evidence" value="ECO:0007669"/>
    <property type="project" value="InterPro"/>
</dbReference>
<feature type="region of interest" description="Disordered" evidence="3">
    <location>
        <begin position="443"/>
        <end position="507"/>
    </location>
</feature>
<name>A0A8K0NUV8_LADFU</name>
<proteinExistence type="inferred from homology"/>
<dbReference type="AlphaFoldDB" id="A0A8K0NUV8"/>
<dbReference type="OrthoDB" id="422106at2759"/>
<dbReference type="GO" id="GO:0003729">
    <property type="term" value="F:mRNA binding"/>
    <property type="evidence" value="ECO:0007669"/>
    <property type="project" value="InterPro"/>
</dbReference>
<evidence type="ECO:0000256" key="1">
    <source>
        <dbReference type="ARBA" id="ARBA00006069"/>
    </source>
</evidence>
<reference evidence="4" key="2">
    <citation type="submission" date="2017-10" db="EMBL/GenBank/DDBJ databases">
        <title>Ladona fulva Genome sequencing and assembly.</title>
        <authorList>
            <person name="Murali S."/>
            <person name="Richards S."/>
            <person name="Bandaranaike D."/>
            <person name="Bellair M."/>
            <person name="Blankenburg K."/>
            <person name="Chao H."/>
            <person name="Dinh H."/>
            <person name="Doddapaneni H."/>
            <person name="Dugan-Rocha S."/>
            <person name="Elkadiri S."/>
            <person name="Gnanaolivu R."/>
            <person name="Hernandez B."/>
            <person name="Skinner E."/>
            <person name="Javaid M."/>
            <person name="Lee S."/>
            <person name="Li M."/>
            <person name="Ming W."/>
            <person name="Munidasa M."/>
            <person name="Muniz J."/>
            <person name="Nguyen L."/>
            <person name="Hughes D."/>
            <person name="Osuji N."/>
            <person name="Pu L.-L."/>
            <person name="Puazo M."/>
            <person name="Qu C."/>
            <person name="Quiroz J."/>
            <person name="Raj R."/>
            <person name="Weissenberger G."/>
            <person name="Xin Y."/>
            <person name="Zou X."/>
            <person name="Han Y."/>
            <person name="Worley K."/>
            <person name="Muzny D."/>
            <person name="Gibbs R."/>
        </authorList>
    </citation>
    <scope>NUCLEOTIDE SEQUENCE</scope>
    <source>
        <strain evidence="4">Sampled in the wild</strain>
    </source>
</reference>
<dbReference type="Pfam" id="PF10309">
    <property type="entry name" value="NCBP3"/>
    <property type="match status" value="1"/>
</dbReference>
<protein>
    <recommendedName>
        <fullName evidence="2">Nuclear cap-binding protein subunit 3</fullName>
    </recommendedName>
</protein>
<comment type="caution">
    <text evidence="4">The sequence shown here is derived from an EMBL/GenBank/DDBJ whole genome shotgun (WGS) entry which is preliminary data.</text>
</comment>
<keyword evidence="5" id="KW-1185">Reference proteome</keyword>
<feature type="compositionally biased region" description="Basic and acidic residues" evidence="3">
    <location>
        <begin position="271"/>
        <end position="291"/>
    </location>
</feature>
<evidence type="ECO:0000256" key="3">
    <source>
        <dbReference type="SAM" id="MobiDB-lite"/>
    </source>
</evidence>
<dbReference type="InterPro" id="IPR019416">
    <property type="entry name" value="NCBP3"/>
</dbReference>
<dbReference type="Proteomes" id="UP000792457">
    <property type="component" value="Unassembled WGS sequence"/>
</dbReference>
<dbReference type="PANTHER" id="PTHR16291">
    <property type="entry name" value="NUCLEAR CAP-BINDING PROTEIN SUBUNIT 3"/>
    <property type="match status" value="1"/>
</dbReference>
<evidence type="ECO:0000313" key="4">
    <source>
        <dbReference type="EMBL" id="KAG8225485.1"/>
    </source>
</evidence>
<feature type="region of interest" description="Disordered" evidence="3">
    <location>
        <begin position="264"/>
        <end position="301"/>
    </location>
</feature>
<comment type="similarity">
    <text evidence="1">Belongs to the NCBP3 family.</text>
</comment>
<accession>A0A8K0NUV8</accession>
<evidence type="ECO:0000256" key="2">
    <source>
        <dbReference type="ARBA" id="ARBA00019876"/>
    </source>
</evidence>